<proteinExistence type="predicted"/>
<reference evidence="1" key="1">
    <citation type="submission" date="2022-01" db="EMBL/GenBank/DDBJ databases">
        <title>Colwellia maritima, isolated from seawater.</title>
        <authorList>
            <person name="Kristyanto S."/>
            <person name="Jung J."/>
            <person name="Jeon C.O."/>
        </authorList>
    </citation>
    <scope>NUCLEOTIDE SEQUENCE</scope>
    <source>
        <strain evidence="1">MSW7</strain>
    </source>
</reference>
<dbReference type="Proteomes" id="UP001139646">
    <property type="component" value="Unassembled WGS sequence"/>
</dbReference>
<evidence type="ECO:0000313" key="1">
    <source>
        <dbReference type="EMBL" id="MCI2286086.1"/>
    </source>
</evidence>
<sequence>MRIQGNQERATNAFLPFNPTAKANIALNQPHCPTHSLALFALRGQSVNIESSLIDNAKAAIAKSRQLHFTRQIKESGVIIESFLAKGLADAEKAKTLTNALKSEDCDLIELSWNDFINNAMQNLLITINDHTKTALKDVEGIDSILSQINEKYGFYNLSIEQNHSGQACDLKLTNTDFFCHVDTELFAIKDKKLQAAYKALLDYTVIYGGIWQENVVHLSYPEQWSATQEIQITAAEKLLVELKNTPPNK</sequence>
<dbReference type="EMBL" id="JAKKSL010000007">
    <property type="protein sequence ID" value="MCI2286086.1"/>
    <property type="molecule type" value="Genomic_DNA"/>
</dbReference>
<keyword evidence="2" id="KW-1185">Reference proteome</keyword>
<name>A0ABS9X772_9GAMM</name>
<protein>
    <submittedName>
        <fullName evidence="1">Uncharacterized protein</fullName>
    </submittedName>
</protein>
<dbReference type="RefSeq" id="WP_242289282.1">
    <property type="nucleotide sequence ID" value="NZ_JAKKSL010000007.1"/>
</dbReference>
<evidence type="ECO:0000313" key="2">
    <source>
        <dbReference type="Proteomes" id="UP001139646"/>
    </source>
</evidence>
<accession>A0ABS9X772</accession>
<comment type="caution">
    <text evidence="1">The sequence shown here is derived from an EMBL/GenBank/DDBJ whole genome shotgun (WGS) entry which is preliminary data.</text>
</comment>
<gene>
    <name evidence="1" type="ORF">L3081_25010</name>
</gene>
<organism evidence="1 2">
    <name type="scientific">Colwellia maritima</name>
    <dbReference type="NCBI Taxonomy" id="2912588"/>
    <lineage>
        <taxon>Bacteria</taxon>
        <taxon>Pseudomonadati</taxon>
        <taxon>Pseudomonadota</taxon>
        <taxon>Gammaproteobacteria</taxon>
        <taxon>Alteromonadales</taxon>
        <taxon>Colwelliaceae</taxon>
        <taxon>Colwellia</taxon>
    </lineage>
</organism>